<evidence type="ECO:0000256" key="1">
    <source>
        <dbReference type="ARBA" id="ARBA00007435"/>
    </source>
</evidence>
<dbReference type="EMBL" id="ATAX01000008">
    <property type="protein sequence ID" value="EWM54903.1"/>
    <property type="molecule type" value="Genomic_DNA"/>
</dbReference>
<keyword evidence="4" id="KW-1185">Reference proteome</keyword>
<proteinExistence type="inferred from homology"/>
<dbReference type="eggNOG" id="COG2827">
    <property type="taxonomic scope" value="Bacteria"/>
</dbReference>
<dbReference type="Pfam" id="PF01541">
    <property type="entry name" value="GIY-YIG"/>
    <property type="match status" value="1"/>
</dbReference>
<organism evidence="3 4">
    <name type="scientific">Ruminococcus flavefaciens 007c</name>
    <dbReference type="NCBI Taxonomy" id="1341157"/>
    <lineage>
        <taxon>Bacteria</taxon>
        <taxon>Bacillati</taxon>
        <taxon>Bacillota</taxon>
        <taxon>Clostridia</taxon>
        <taxon>Eubacteriales</taxon>
        <taxon>Oscillospiraceae</taxon>
        <taxon>Ruminococcus</taxon>
    </lineage>
</organism>
<evidence type="ECO:0000313" key="3">
    <source>
        <dbReference type="EMBL" id="EWM54903.1"/>
    </source>
</evidence>
<dbReference type="Gene3D" id="3.40.1440.10">
    <property type="entry name" value="GIY-YIG endonuclease"/>
    <property type="match status" value="1"/>
</dbReference>
<dbReference type="InterPro" id="IPR035901">
    <property type="entry name" value="GIY-YIG_endonuc_sf"/>
</dbReference>
<dbReference type="OrthoDB" id="9807770at2"/>
<comment type="similarity">
    <text evidence="1">Belongs to the UPF0213 family.</text>
</comment>
<name>W7UM85_RUMFL</name>
<dbReference type="PANTHER" id="PTHR34477">
    <property type="entry name" value="UPF0213 PROTEIN YHBQ"/>
    <property type="match status" value="1"/>
</dbReference>
<dbReference type="PROSITE" id="PS50164">
    <property type="entry name" value="GIY_YIG"/>
    <property type="match status" value="1"/>
</dbReference>
<dbReference type="InterPro" id="IPR050190">
    <property type="entry name" value="UPF0213_domain"/>
</dbReference>
<dbReference type="Proteomes" id="UP000019365">
    <property type="component" value="Unassembled WGS sequence"/>
</dbReference>
<reference evidence="3 4" key="1">
    <citation type="journal article" date="2014" name="PLoS ONE">
        <title>Rumen cellulosomics: divergent fiber-degrading strategies revealed by comparative genome-wide analysis of six ruminococcal strains.</title>
        <authorList>
            <person name="Dassa B."/>
            <person name="Borovok I."/>
            <person name="Ruimy-Israeli V."/>
            <person name="Lamed R."/>
            <person name="Flint H.J."/>
            <person name="Duncan S.H."/>
            <person name="Henrissat B."/>
            <person name="Coutinho P."/>
            <person name="Morrison M."/>
            <person name="Mosoni P."/>
            <person name="Yeoman C.J."/>
            <person name="White B.A."/>
            <person name="Bayer E.A."/>
        </authorList>
    </citation>
    <scope>NUCLEOTIDE SEQUENCE [LARGE SCALE GENOMIC DNA]</scope>
    <source>
        <strain evidence="3 4">007c</strain>
    </source>
</reference>
<dbReference type="PATRIC" id="fig|1341157.4.peg.521"/>
<gene>
    <name evidence="3" type="ORF">RF007C_11230</name>
</gene>
<sequence length="110" mass="13090">MYYIYIIKCEGDLLYTGITTDVERRMDEHFGRTDKCAKFTRSHRALSLEALWSCPDRSLASRLEYRIKQLTKPKKLRLITDNSLFAELFGSDEAGLYRREDIQRSRYVRE</sequence>
<accession>W7UM85</accession>
<protein>
    <recommendedName>
        <fullName evidence="2">GIY-YIG domain-containing protein</fullName>
    </recommendedName>
</protein>
<dbReference type="SUPFAM" id="SSF82771">
    <property type="entry name" value="GIY-YIG endonuclease"/>
    <property type="match status" value="1"/>
</dbReference>
<comment type="caution">
    <text evidence="3">The sequence shown here is derived from an EMBL/GenBank/DDBJ whole genome shotgun (WGS) entry which is preliminary data.</text>
</comment>
<feature type="domain" description="GIY-YIG" evidence="2">
    <location>
        <begin position="1"/>
        <end position="77"/>
    </location>
</feature>
<dbReference type="InterPro" id="IPR000305">
    <property type="entry name" value="GIY-YIG_endonuc"/>
</dbReference>
<dbReference type="CDD" id="cd10456">
    <property type="entry name" value="GIY-YIG_UPF0213"/>
    <property type="match status" value="1"/>
</dbReference>
<dbReference type="PANTHER" id="PTHR34477:SF1">
    <property type="entry name" value="UPF0213 PROTEIN YHBQ"/>
    <property type="match status" value="1"/>
</dbReference>
<evidence type="ECO:0000259" key="2">
    <source>
        <dbReference type="PROSITE" id="PS50164"/>
    </source>
</evidence>
<dbReference type="SMART" id="SM00465">
    <property type="entry name" value="GIYc"/>
    <property type="match status" value="1"/>
</dbReference>
<dbReference type="AlphaFoldDB" id="W7UM85"/>
<dbReference type="RefSeq" id="WP_019679211.1">
    <property type="nucleotide sequence ID" value="NZ_ATAX01000008.1"/>
</dbReference>
<evidence type="ECO:0000313" key="4">
    <source>
        <dbReference type="Proteomes" id="UP000019365"/>
    </source>
</evidence>